<protein>
    <submittedName>
        <fullName evidence="8">HTTM domain-containing protein</fullName>
    </submittedName>
</protein>
<dbReference type="Proteomes" id="UP001183607">
    <property type="component" value="Unassembled WGS sequence"/>
</dbReference>
<evidence type="ECO:0000256" key="5">
    <source>
        <dbReference type="SAM" id="MobiDB-lite"/>
    </source>
</evidence>
<dbReference type="InterPro" id="IPR052964">
    <property type="entry name" value="Sporulation_signal_mat"/>
</dbReference>
<feature type="transmembrane region" description="Helical" evidence="6">
    <location>
        <begin position="344"/>
        <end position="361"/>
    </location>
</feature>
<accession>A0ABD5ED96</accession>
<keyword evidence="4 6" id="KW-0472">Membrane</keyword>
<proteinExistence type="predicted"/>
<feature type="compositionally biased region" description="Basic residues" evidence="5">
    <location>
        <begin position="392"/>
        <end position="409"/>
    </location>
</feature>
<feature type="transmembrane region" description="Helical" evidence="6">
    <location>
        <begin position="196"/>
        <end position="214"/>
    </location>
</feature>
<feature type="compositionally biased region" description="Pro residues" evidence="5">
    <location>
        <begin position="7"/>
        <end position="24"/>
    </location>
</feature>
<evidence type="ECO:0000313" key="8">
    <source>
        <dbReference type="EMBL" id="MDT0419416.1"/>
    </source>
</evidence>
<keyword evidence="3 6" id="KW-1133">Transmembrane helix</keyword>
<dbReference type="PANTHER" id="PTHR39535">
    <property type="entry name" value="SPORULATION-DELAYING PROTEIN SDPB"/>
    <property type="match status" value="1"/>
</dbReference>
<dbReference type="PANTHER" id="PTHR39535:SF2">
    <property type="entry name" value="HTTM DOMAIN-CONTAINING PROTEIN"/>
    <property type="match status" value="1"/>
</dbReference>
<comment type="subcellular location">
    <subcellularLocation>
        <location evidence="1">Endomembrane system</location>
        <topology evidence="1">Multi-pass membrane protein</topology>
    </subcellularLocation>
</comment>
<gene>
    <name evidence="8" type="ORF">RM574_28460</name>
</gene>
<dbReference type="AlphaFoldDB" id="A0ABD5ED96"/>
<dbReference type="SMART" id="SM00752">
    <property type="entry name" value="HTTM"/>
    <property type="match status" value="1"/>
</dbReference>
<feature type="region of interest" description="Disordered" evidence="5">
    <location>
        <begin position="1"/>
        <end position="32"/>
    </location>
</feature>
<feature type="region of interest" description="Disordered" evidence="5">
    <location>
        <begin position="392"/>
        <end position="429"/>
    </location>
</feature>
<evidence type="ECO:0000256" key="6">
    <source>
        <dbReference type="SAM" id="Phobius"/>
    </source>
</evidence>
<evidence type="ECO:0000256" key="3">
    <source>
        <dbReference type="ARBA" id="ARBA00022989"/>
    </source>
</evidence>
<evidence type="ECO:0000313" key="9">
    <source>
        <dbReference type="Proteomes" id="UP001183607"/>
    </source>
</evidence>
<dbReference type="InterPro" id="IPR011020">
    <property type="entry name" value="HTTM-like"/>
</dbReference>
<reference evidence="9" key="1">
    <citation type="submission" date="2023-07" db="EMBL/GenBank/DDBJ databases">
        <title>30 novel species of actinomycetes from the DSMZ collection.</title>
        <authorList>
            <person name="Nouioui I."/>
        </authorList>
    </citation>
    <scope>NUCLEOTIDE SEQUENCE [LARGE SCALE GENOMIC DNA]</scope>
    <source>
        <strain evidence="9">DSM 41982</strain>
    </source>
</reference>
<dbReference type="RefSeq" id="WP_311677690.1">
    <property type="nucleotide sequence ID" value="NZ_JAVRER010000076.1"/>
</dbReference>
<dbReference type="GO" id="GO:0012505">
    <property type="term" value="C:endomembrane system"/>
    <property type="evidence" value="ECO:0007669"/>
    <property type="project" value="UniProtKB-SubCell"/>
</dbReference>
<dbReference type="EMBL" id="JAVRER010000076">
    <property type="protein sequence ID" value="MDT0419416.1"/>
    <property type="molecule type" value="Genomic_DNA"/>
</dbReference>
<evidence type="ECO:0000256" key="1">
    <source>
        <dbReference type="ARBA" id="ARBA00004127"/>
    </source>
</evidence>
<feature type="domain" description="HTTM-like" evidence="7">
    <location>
        <begin position="49"/>
        <end position="381"/>
    </location>
</feature>
<feature type="transmembrane region" description="Helical" evidence="6">
    <location>
        <begin position="220"/>
        <end position="238"/>
    </location>
</feature>
<evidence type="ECO:0000256" key="4">
    <source>
        <dbReference type="ARBA" id="ARBA00023136"/>
    </source>
</evidence>
<feature type="transmembrane region" description="Helical" evidence="6">
    <location>
        <begin position="114"/>
        <end position="134"/>
    </location>
</feature>
<organism evidence="8 9">
    <name type="scientific">Streptomyces evansiae</name>
    <dbReference type="NCBI Taxonomy" id="3075535"/>
    <lineage>
        <taxon>Bacteria</taxon>
        <taxon>Bacillati</taxon>
        <taxon>Actinomycetota</taxon>
        <taxon>Actinomycetes</taxon>
        <taxon>Kitasatosporales</taxon>
        <taxon>Streptomycetaceae</taxon>
        <taxon>Streptomyces</taxon>
    </lineage>
</organism>
<name>A0ABD5ED96_9ACTN</name>
<keyword evidence="2 6" id="KW-0812">Transmembrane</keyword>
<sequence length="429" mass="46749">MTRPTPRGTPEPFAVPRPRAPATPPARQRPAPSAAARAALRTAVARVTGSTLGARQTAAVRIGVAGTWGVYLLREWPHRAELYGPGSAWGWDLARRLVSGNGAFTALLWSRSEAWFTCVYVLALLVSFLLVLGWRTRTMSVLFALTLLSLQNRSVFVGDGGDNLLHLLALYLCLTRCGQVWSLDARRRALGRPDRAGPWLWGLLGTALLAARLSDRLTPGWTLTLAATWAALGAWWFLERHPLGETRALADVLGNLLHHAGVLIIMAETCLVYATAGWYKIQGSRWQDGTAVYYPLELDSFSPWPALSHALAVHGTLIALLTYGTVFAQVSFPFSLLNRRAKNVLIIVLVGEHLGIAFLLGLPFFSLAMLAADAVFLPTGFLRAVERGARRVTHRRTRPTTRHGPRRTVRTADAEAPVRPGTGSVSAAP</sequence>
<comment type="caution">
    <text evidence="8">The sequence shown here is derived from an EMBL/GenBank/DDBJ whole genome shotgun (WGS) entry which is preliminary data.</text>
</comment>
<evidence type="ECO:0000256" key="2">
    <source>
        <dbReference type="ARBA" id="ARBA00022692"/>
    </source>
</evidence>
<evidence type="ECO:0000259" key="7">
    <source>
        <dbReference type="SMART" id="SM00752"/>
    </source>
</evidence>
<feature type="transmembrane region" description="Helical" evidence="6">
    <location>
        <begin position="311"/>
        <end position="332"/>
    </location>
</feature>
<feature type="transmembrane region" description="Helical" evidence="6">
    <location>
        <begin position="259"/>
        <end position="279"/>
    </location>
</feature>